<evidence type="ECO:0000256" key="1">
    <source>
        <dbReference type="SAM" id="MobiDB-lite"/>
    </source>
</evidence>
<keyword evidence="3" id="KW-1185">Reference proteome</keyword>
<proteinExistence type="predicted"/>
<feature type="compositionally biased region" description="Low complexity" evidence="1">
    <location>
        <begin position="364"/>
        <end position="374"/>
    </location>
</feature>
<sequence length="463" mass="51263">MRDEDLYDEAHTMQAMSTYDKTRMSPFSLVTTKIPPSFDGKTSWLANEDAIYDWCDITDLDDEKRGPSLRNKLEGDAAIYKKILDRDALKNKEDGVLYFKRMLRPFFVKGNANVFLDRFQQFMNLRRGSSNLMKWMSRFQIQLKRLEEAWGDTLTPISDPAHDEVRQYTQSLFTEGRQAMTAAQILTAVNERRRQAHFEKVPLTKNLIGLLFVSHAELSFDQRMSLTSIMAHRGIDLVGLDAGTLRDMFIEMFCNSRTVVDNPLLNNTGHGGARSFIVIDEGELDGSFGFWAEDEDDGAEGFLDAHEDTFHFTMNKTIHGSSVALKAEDQEKAKGKDAVERAAAEAVGSGDSLNLAERKRATTRRTTVSLTTGRGRLKRPGGGKMAGQVSQTQQTHGATFGGPVNTGEPDVAPDADADHPEIPRSDEPDDAAQLVDNDGGGSAEGGSLDGEVSQEKDSLSYSS</sequence>
<dbReference type="OrthoDB" id="445025at2759"/>
<feature type="compositionally biased region" description="Polar residues" evidence="1">
    <location>
        <begin position="388"/>
        <end position="397"/>
    </location>
</feature>
<feature type="compositionally biased region" description="Basic and acidic residues" evidence="1">
    <location>
        <begin position="416"/>
        <end position="426"/>
    </location>
</feature>
<comment type="caution">
    <text evidence="2">The sequence shown here is derived from an EMBL/GenBank/DDBJ whole genome shotgun (WGS) entry which is preliminary data.</text>
</comment>
<feature type="compositionally biased region" description="Gly residues" evidence="1">
    <location>
        <begin position="438"/>
        <end position="448"/>
    </location>
</feature>
<organism evidence="2 3">
    <name type="scientific">Symbiodinium pilosum</name>
    <name type="common">Dinoflagellate</name>
    <dbReference type="NCBI Taxonomy" id="2952"/>
    <lineage>
        <taxon>Eukaryota</taxon>
        <taxon>Sar</taxon>
        <taxon>Alveolata</taxon>
        <taxon>Dinophyceae</taxon>
        <taxon>Suessiales</taxon>
        <taxon>Symbiodiniaceae</taxon>
        <taxon>Symbiodinium</taxon>
    </lineage>
</organism>
<feature type="region of interest" description="Disordered" evidence="1">
    <location>
        <begin position="347"/>
        <end position="463"/>
    </location>
</feature>
<reference evidence="2" key="1">
    <citation type="submission" date="2021-02" db="EMBL/GenBank/DDBJ databases">
        <authorList>
            <person name="Dougan E. K."/>
            <person name="Rhodes N."/>
            <person name="Thang M."/>
            <person name="Chan C."/>
        </authorList>
    </citation>
    <scope>NUCLEOTIDE SEQUENCE</scope>
</reference>
<dbReference type="EMBL" id="CAJNIZ010021551">
    <property type="protein sequence ID" value="CAE7453065.1"/>
    <property type="molecule type" value="Genomic_DNA"/>
</dbReference>
<evidence type="ECO:0000313" key="3">
    <source>
        <dbReference type="Proteomes" id="UP000649617"/>
    </source>
</evidence>
<name>A0A812RVG1_SYMPI</name>
<protein>
    <submittedName>
        <fullName evidence="2">Uncharacterized protein</fullName>
    </submittedName>
</protein>
<dbReference type="AlphaFoldDB" id="A0A812RVG1"/>
<dbReference type="Proteomes" id="UP000649617">
    <property type="component" value="Unassembled WGS sequence"/>
</dbReference>
<gene>
    <name evidence="2" type="ORF">SPIL2461_LOCUS11101</name>
</gene>
<evidence type="ECO:0000313" key="2">
    <source>
        <dbReference type="EMBL" id="CAE7453065.1"/>
    </source>
</evidence>
<feature type="non-terminal residue" evidence="2">
    <location>
        <position position="463"/>
    </location>
</feature>
<feature type="compositionally biased region" description="Basic and acidic residues" evidence="1">
    <location>
        <begin position="453"/>
        <end position="463"/>
    </location>
</feature>
<accession>A0A812RVG1</accession>